<feature type="domain" description="OBG-type G" evidence="4">
    <location>
        <begin position="9"/>
        <end position="265"/>
    </location>
</feature>
<dbReference type="Pfam" id="PF01926">
    <property type="entry name" value="MMR_HSR1"/>
    <property type="match status" value="1"/>
</dbReference>
<dbReference type="EMBL" id="GIBP01003623">
    <property type="protein sequence ID" value="NDV32592.1"/>
    <property type="molecule type" value="Transcribed_RNA"/>
</dbReference>
<comment type="similarity">
    <text evidence="3">Belongs to the TRAFAC class OBG-HflX-like GTPase superfamily. OBG GTPase family. YchF/OLA1 subfamily.</text>
</comment>
<keyword evidence="3" id="KW-0378">Hydrolase</keyword>
<protein>
    <recommendedName>
        <fullName evidence="3">Obg-like ATPase 1</fullName>
    </recommendedName>
</protein>
<keyword evidence="1 3" id="KW-0547">Nucleotide-binding</keyword>
<dbReference type="InterPro" id="IPR027417">
    <property type="entry name" value="P-loop_NTPase"/>
</dbReference>
<dbReference type="PIRSF" id="PIRSF006641">
    <property type="entry name" value="CHP00092"/>
    <property type="match status" value="1"/>
</dbReference>
<dbReference type="PANTHER" id="PTHR23305:SF11">
    <property type="entry name" value="OBG-LIKE ATPASE 1"/>
    <property type="match status" value="1"/>
</dbReference>
<dbReference type="GO" id="GO:0005524">
    <property type="term" value="F:ATP binding"/>
    <property type="evidence" value="ECO:0007669"/>
    <property type="project" value="UniProtKB-UniRule"/>
</dbReference>
<evidence type="ECO:0000256" key="1">
    <source>
        <dbReference type="ARBA" id="ARBA00022741"/>
    </source>
</evidence>
<dbReference type="GO" id="GO:0005525">
    <property type="term" value="F:GTP binding"/>
    <property type="evidence" value="ECO:0007669"/>
    <property type="project" value="InterPro"/>
</dbReference>
<dbReference type="AlphaFoldDB" id="A0A6B2L6G4"/>
<evidence type="ECO:0000259" key="5">
    <source>
        <dbReference type="PROSITE" id="PS51880"/>
    </source>
</evidence>
<proteinExistence type="inferred from homology"/>
<dbReference type="GO" id="GO:0043023">
    <property type="term" value="F:ribosomal large subunit binding"/>
    <property type="evidence" value="ECO:0007669"/>
    <property type="project" value="UniProtKB-UniRule"/>
</dbReference>
<dbReference type="InterPro" id="IPR004396">
    <property type="entry name" value="ATPase_YchF/OLA1"/>
</dbReference>
<comment type="subcellular location">
    <subcellularLocation>
        <location evidence="3">Cytoplasm</location>
    </subcellularLocation>
</comment>
<evidence type="ECO:0000259" key="4">
    <source>
        <dbReference type="PROSITE" id="PS51710"/>
    </source>
</evidence>
<dbReference type="PROSITE" id="PS51880">
    <property type="entry name" value="TGS"/>
    <property type="match status" value="1"/>
</dbReference>
<dbReference type="PRINTS" id="PR00326">
    <property type="entry name" value="GTP1OBG"/>
</dbReference>
<comment type="function">
    <text evidence="3">Hydrolyzes ATP, and can also hydrolyze GTP with lower efficiency. Has lower affinity for GTP.</text>
</comment>
<dbReference type="HAMAP" id="MF_00944">
    <property type="entry name" value="YchF_OLA1_ATPase"/>
    <property type="match status" value="1"/>
</dbReference>
<dbReference type="InterPro" id="IPR013029">
    <property type="entry name" value="YchF_C"/>
</dbReference>
<feature type="domain" description="TGS" evidence="5">
    <location>
        <begin position="287"/>
        <end position="370"/>
    </location>
</feature>
<keyword evidence="2 3" id="KW-0067">ATP-binding</keyword>
<name>A0A6B2L6G4_9EUKA</name>
<dbReference type="Gene3D" id="3.40.50.300">
    <property type="entry name" value="P-loop containing nucleotide triphosphate hydrolases"/>
    <property type="match status" value="1"/>
</dbReference>
<dbReference type="SUPFAM" id="SSF52540">
    <property type="entry name" value="P-loop containing nucleoside triphosphate hydrolases"/>
    <property type="match status" value="1"/>
</dbReference>
<dbReference type="NCBIfam" id="TIGR00092">
    <property type="entry name" value="redox-regulated ATPase YchF"/>
    <property type="match status" value="1"/>
</dbReference>
<dbReference type="CDD" id="cd04867">
    <property type="entry name" value="TGS_YchF_OLA1"/>
    <property type="match status" value="1"/>
</dbReference>
<dbReference type="InterPro" id="IPR031167">
    <property type="entry name" value="G_OBG"/>
</dbReference>
<dbReference type="FunFam" id="1.10.150.300:FF:000001">
    <property type="entry name" value="Ribosome-binding ATPase YchF"/>
    <property type="match status" value="1"/>
</dbReference>
<dbReference type="Gene3D" id="3.10.20.30">
    <property type="match status" value="1"/>
</dbReference>
<accession>A0A6B2L6G4</accession>
<dbReference type="Gene3D" id="1.10.150.300">
    <property type="entry name" value="TGS-like domain"/>
    <property type="match status" value="1"/>
</dbReference>
<dbReference type="PANTHER" id="PTHR23305">
    <property type="entry name" value="OBG GTPASE FAMILY"/>
    <property type="match status" value="1"/>
</dbReference>
<dbReference type="FunFam" id="3.10.20.30:FF:000001">
    <property type="entry name" value="Ribosome-binding ATPase YchF"/>
    <property type="match status" value="1"/>
</dbReference>
<dbReference type="Pfam" id="PF06071">
    <property type="entry name" value="YchF-GTPase_C"/>
    <property type="match status" value="1"/>
</dbReference>
<comment type="subunit">
    <text evidence="3">Monomer.</text>
</comment>
<dbReference type="CDD" id="cd01900">
    <property type="entry name" value="YchF"/>
    <property type="match status" value="1"/>
</dbReference>
<dbReference type="SUPFAM" id="SSF81271">
    <property type="entry name" value="TGS-like"/>
    <property type="match status" value="1"/>
</dbReference>
<evidence type="ECO:0000256" key="3">
    <source>
        <dbReference type="HAMAP-Rule" id="MF_03167"/>
    </source>
</evidence>
<dbReference type="InterPro" id="IPR012675">
    <property type="entry name" value="Beta-grasp_dom_sf"/>
</dbReference>
<dbReference type="InterPro" id="IPR012676">
    <property type="entry name" value="TGS-like"/>
</dbReference>
<dbReference type="InterPro" id="IPR004095">
    <property type="entry name" value="TGS"/>
</dbReference>
<dbReference type="GO" id="GO:0005737">
    <property type="term" value="C:cytoplasm"/>
    <property type="evidence" value="ECO:0007669"/>
    <property type="project" value="UniProtKB-SubCell"/>
</dbReference>
<organism evidence="6">
    <name type="scientific">Arcella intermedia</name>
    <dbReference type="NCBI Taxonomy" id="1963864"/>
    <lineage>
        <taxon>Eukaryota</taxon>
        <taxon>Amoebozoa</taxon>
        <taxon>Tubulinea</taxon>
        <taxon>Elardia</taxon>
        <taxon>Arcellinida</taxon>
        <taxon>Sphaerothecina</taxon>
        <taxon>Arcellidae</taxon>
        <taxon>Arcella</taxon>
    </lineage>
</organism>
<sequence>MLGRVKNHLKMGIVGLPNVGKSSLFNLLTKLEVKAENYPFCTKDPNKAQVPLPDAKWEFLCNIYQPASKVPSYLEVVDIAGLVKGANEGEGLGNAFLSHISAVDGIFHVIRVFEGEDIIHVEGSVDALRDLEIISNELRLKDLQHAKNIFEPMSRQARSDPQKRLELARYEKIVEHLEKGHDIREGDWTAQEVEILNDMLLLTAKPIIYIINMSEQDFVRQKNKWLPKVVQWIKEHSPGAPIIPVCVTFEQKLEALPSKEERDKLCAEMKTKSQIDKIIQTGFQSLSLINFFTCGADEVRAWPIQVGTKAPQAAGTIHTDFEKKFIKAEVMKFDELKELGSEAAVKAAGKYRTEGKGYVVEDADILLIKHNAGGAAKKK</sequence>
<evidence type="ECO:0000313" key="6">
    <source>
        <dbReference type="EMBL" id="NDV32592.1"/>
    </source>
</evidence>
<reference evidence="6" key="1">
    <citation type="journal article" date="2020" name="J. Eukaryot. Microbiol.">
        <title>De novo Sequencing, Assembly and Annotation of the Transcriptome for the Free-Living Testate Amoeba Arcella intermedia.</title>
        <authorList>
            <person name="Ribeiro G.M."/>
            <person name="Porfirio-Sousa A.L."/>
            <person name="Maurer-Alcala X.X."/>
            <person name="Katz L.A."/>
            <person name="Lahr D.J.G."/>
        </authorList>
    </citation>
    <scope>NUCLEOTIDE SEQUENCE</scope>
</reference>
<feature type="binding site" evidence="3">
    <location>
        <position position="213"/>
    </location>
    <ligand>
        <name>ATP</name>
        <dbReference type="ChEBI" id="CHEBI:30616"/>
    </ligand>
</feature>
<dbReference type="InterPro" id="IPR006073">
    <property type="entry name" value="GTP-bd"/>
</dbReference>
<dbReference type="InterPro" id="IPR023192">
    <property type="entry name" value="TGS-like_dom_sf"/>
</dbReference>
<dbReference type="PROSITE" id="PS51710">
    <property type="entry name" value="G_OBG"/>
    <property type="match status" value="1"/>
</dbReference>
<keyword evidence="3" id="KW-0963">Cytoplasm</keyword>
<dbReference type="InterPro" id="IPR041706">
    <property type="entry name" value="YchF_N"/>
</dbReference>
<feature type="binding site" evidence="3">
    <location>
        <begin position="18"/>
        <end position="23"/>
    </location>
    <ligand>
        <name>ATP</name>
        <dbReference type="ChEBI" id="CHEBI:30616"/>
    </ligand>
</feature>
<dbReference type="GO" id="GO:0016887">
    <property type="term" value="F:ATP hydrolysis activity"/>
    <property type="evidence" value="ECO:0007669"/>
    <property type="project" value="UniProtKB-UniRule"/>
</dbReference>
<evidence type="ECO:0000256" key="2">
    <source>
        <dbReference type="ARBA" id="ARBA00022840"/>
    </source>
</evidence>